<sequence length="54" mass="5709">MVLFVTTAGQLIAVRAALGSAAAGMAPVTMSLVYRLVDDERLRMRAITLMIVSG</sequence>
<comment type="caution">
    <text evidence="1">The sequence shown here is derived from an EMBL/GenBank/DDBJ whole genome shotgun (WGS) entry which is preliminary data.</text>
</comment>
<accession>A0ABP4WUH4</accession>
<gene>
    <name evidence="1" type="ORF">GCM10009810_23100</name>
</gene>
<proteinExistence type="predicted"/>
<protein>
    <recommendedName>
        <fullName evidence="3">MFS transporter</fullName>
    </recommendedName>
</protein>
<dbReference type="SUPFAM" id="SSF103473">
    <property type="entry name" value="MFS general substrate transporter"/>
    <property type="match status" value="1"/>
</dbReference>
<dbReference type="InterPro" id="IPR036259">
    <property type="entry name" value="MFS_trans_sf"/>
</dbReference>
<dbReference type="Proteomes" id="UP001501475">
    <property type="component" value="Unassembled WGS sequence"/>
</dbReference>
<name>A0ABP4WUH4_9MICO</name>
<dbReference type="RefSeq" id="WP_344066343.1">
    <property type="nucleotide sequence ID" value="NZ_BAAAPN010000052.1"/>
</dbReference>
<reference evidence="2" key="1">
    <citation type="journal article" date="2019" name="Int. J. Syst. Evol. Microbiol.">
        <title>The Global Catalogue of Microorganisms (GCM) 10K type strain sequencing project: providing services to taxonomists for standard genome sequencing and annotation.</title>
        <authorList>
            <consortium name="The Broad Institute Genomics Platform"/>
            <consortium name="The Broad Institute Genome Sequencing Center for Infectious Disease"/>
            <person name="Wu L."/>
            <person name="Ma J."/>
        </authorList>
    </citation>
    <scope>NUCLEOTIDE SEQUENCE [LARGE SCALE GENOMIC DNA]</scope>
    <source>
        <strain evidence="2">JCM 15591</strain>
    </source>
</reference>
<organism evidence="1 2">
    <name type="scientific">Nostocoides vanveenii</name>
    <dbReference type="NCBI Taxonomy" id="330835"/>
    <lineage>
        <taxon>Bacteria</taxon>
        <taxon>Bacillati</taxon>
        <taxon>Actinomycetota</taxon>
        <taxon>Actinomycetes</taxon>
        <taxon>Micrococcales</taxon>
        <taxon>Intrasporangiaceae</taxon>
        <taxon>Nostocoides</taxon>
    </lineage>
</organism>
<evidence type="ECO:0000313" key="1">
    <source>
        <dbReference type="EMBL" id="GAA1763249.1"/>
    </source>
</evidence>
<evidence type="ECO:0008006" key="3">
    <source>
        <dbReference type="Google" id="ProtNLM"/>
    </source>
</evidence>
<dbReference type="EMBL" id="BAAAPN010000052">
    <property type="protein sequence ID" value="GAA1763249.1"/>
    <property type="molecule type" value="Genomic_DNA"/>
</dbReference>
<keyword evidence="2" id="KW-1185">Reference proteome</keyword>
<evidence type="ECO:0000313" key="2">
    <source>
        <dbReference type="Proteomes" id="UP001501475"/>
    </source>
</evidence>